<dbReference type="GO" id="GO:0031146">
    <property type="term" value="P:SCF-dependent proteasomal ubiquitin-dependent protein catabolic process"/>
    <property type="evidence" value="ECO:0007669"/>
    <property type="project" value="EnsemblFungi"/>
</dbReference>
<feature type="domain" description="F-box" evidence="2">
    <location>
        <begin position="105"/>
        <end position="142"/>
    </location>
</feature>
<accession>G8ZX75</accession>
<evidence type="ECO:0000259" key="3">
    <source>
        <dbReference type="Pfam" id="PF19270"/>
    </source>
</evidence>
<dbReference type="PANTHER" id="PTHR12874">
    <property type="entry name" value="F-BOX ONLY PROTEIN 48-RELATED"/>
    <property type="match status" value="1"/>
</dbReference>
<dbReference type="PANTHER" id="PTHR12874:SF9">
    <property type="entry name" value="F-BOX ONLY PROTEIN 48"/>
    <property type="match status" value="1"/>
</dbReference>
<dbReference type="SUPFAM" id="SSF81383">
    <property type="entry name" value="F-box domain"/>
    <property type="match status" value="1"/>
</dbReference>
<dbReference type="HOGENOM" id="CLU_017706_1_0_1"/>
<dbReference type="AlphaFoldDB" id="G8ZX75"/>
<proteinExistence type="predicted"/>
<dbReference type="OrthoDB" id="2117972at2759"/>
<dbReference type="STRING" id="1076872.G8ZX75"/>
<dbReference type="Proteomes" id="UP000005627">
    <property type="component" value="Chromosome 6"/>
</dbReference>
<dbReference type="InParanoid" id="G8ZX75"/>
<gene>
    <name evidence="4" type="primary">TDEL0F04080</name>
    <name evidence="4" type="ORF">TDEL_0F04080</name>
</gene>
<evidence type="ECO:0008006" key="6">
    <source>
        <dbReference type="Google" id="ProtNLM"/>
    </source>
</evidence>
<name>G8ZX75_TORDE</name>
<evidence type="ECO:0000256" key="1">
    <source>
        <dbReference type="ARBA" id="ARBA00022786"/>
    </source>
</evidence>
<dbReference type="Pfam" id="PF00646">
    <property type="entry name" value="F-box"/>
    <property type="match status" value="1"/>
</dbReference>
<organism evidence="4 5">
    <name type="scientific">Torulaspora delbrueckii</name>
    <name type="common">Yeast</name>
    <name type="synonym">Candida colliculosa</name>
    <dbReference type="NCBI Taxonomy" id="4950"/>
    <lineage>
        <taxon>Eukaryota</taxon>
        <taxon>Fungi</taxon>
        <taxon>Dikarya</taxon>
        <taxon>Ascomycota</taxon>
        <taxon>Saccharomycotina</taxon>
        <taxon>Saccharomycetes</taxon>
        <taxon>Saccharomycetales</taxon>
        <taxon>Saccharomycetaceae</taxon>
        <taxon>Torulaspora</taxon>
    </lineage>
</organism>
<dbReference type="GO" id="GO:0071406">
    <property type="term" value="P:cellular response to methylmercury"/>
    <property type="evidence" value="ECO:0007669"/>
    <property type="project" value="EnsemblFungi"/>
</dbReference>
<dbReference type="GO" id="GO:0019005">
    <property type="term" value="C:SCF ubiquitin ligase complex"/>
    <property type="evidence" value="ECO:0007669"/>
    <property type="project" value="EnsemblFungi"/>
</dbReference>
<dbReference type="EMBL" id="HE616747">
    <property type="protein sequence ID" value="CCE93219.1"/>
    <property type="molecule type" value="Genomic_DNA"/>
</dbReference>
<evidence type="ECO:0000313" key="5">
    <source>
        <dbReference type="Proteomes" id="UP000005627"/>
    </source>
</evidence>
<dbReference type="InterPro" id="IPR036047">
    <property type="entry name" value="F-box-like_dom_sf"/>
</dbReference>
<evidence type="ECO:0000313" key="4">
    <source>
        <dbReference type="EMBL" id="CCE93219.1"/>
    </source>
</evidence>
<dbReference type="KEGG" id="tdl:TDEL_0F04080"/>
<dbReference type="GO" id="GO:0005737">
    <property type="term" value="C:cytoplasm"/>
    <property type="evidence" value="ECO:0007669"/>
    <property type="project" value="TreeGrafter"/>
</dbReference>
<protein>
    <recommendedName>
        <fullName evidence="6">F-box domain-containing protein</fullName>
    </recommendedName>
</protein>
<sequence length="348" mass="40763">MIDKPHDDHISKNAAHQAVSIWEKGVQKERDGSMNDAIKFYRQALKIDEKVEKVYRKKLHEEWALQKKLAEVSISPAEDNVAAEPKNEDNEAEQEQKVLPCWILELLPNDLLLKIVRQVVLTSGESWLNLSLTCSKFNELCLQNTVPYKVFASYIYEKQRYDQASLELNQISDLHILEEDLWKTNHQKMLKDRPYIKFQGIYISIVNYLRHGANAEGSLSLINPIQMITYYRYFRFYPDGRCLRLVTTDEPSHVVSHFSDKTTPKGSEICRWSLALDDNLGRLNIRRSDEKYSYFEELQIKSQGHKRHNRLSWINSLVIDKEGNVSECSLRNEKPFFFSRVRSYAQES</sequence>
<keyword evidence="5" id="KW-1185">Reference proteome</keyword>
<feature type="domain" description="F-box protein Hrt3/FBXO9 C-terminal" evidence="3">
    <location>
        <begin position="181"/>
        <end position="318"/>
    </location>
</feature>
<dbReference type="FunCoup" id="G8ZX75">
    <property type="interactions" value="153"/>
</dbReference>
<dbReference type="GeneID" id="11501814"/>
<dbReference type="InterPro" id="IPR001810">
    <property type="entry name" value="F-box_dom"/>
</dbReference>
<dbReference type="eggNOG" id="KOG2997">
    <property type="taxonomic scope" value="Eukaryota"/>
</dbReference>
<dbReference type="RefSeq" id="XP_003682430.1">
    <property type="nucleotide sequence ID" value="XM_003682382.1"/>
</dbReference>
<dbReference type="Pfam" id="PF19270">
    <property type="entry name" value="FBO_C"/>
    <property type="match status" value="1"/>
</dbReference>
<keyword evidence="1" id="KW-0833">Ubl conjugation pathway</keyword>
<evidence type="ECO:0000259" key="2">
    <source>
        <dbReference type="Pfam" id="PF00646"/>
    </source>
</evidence>
<reference evidence="4 5" key="1">
    <citation type="journal article" date="2011" name="Proc. Natl. Acad. Sci. U.S.A.">
        <title>Evolutionary erosion of yeast sex chromosomes by mating-type switching accidents.</title>
        <authorList>
            <person name="Gordon J.L."/>
            <person name="Armisen D."/>
            <person name="Proux-Wera E."/>
            <person name="Oheigeartaigh S.S."/>
            <person name="Byrne K.P."/>
            <person name="Wolfe K.H."/>
        </authorList>
    </citation>
    <scope>NUCLEOTIDE SEQUENCE [LARGE SCALE GENOMIC DNA]</scope>
    <source>
        <strain evidence="5">ATCC 10662 / CBS 1146 / NBRC 0425 / NCYC 2629 / NRRL Y-866</strain>
    </source>
</reference>
<dbReference type="InterPro" id="IPR045464">
    <property type="entry name" value="Hrt3/FBXO9_C"/>
</dbReference>